<feature type="coiled-coil region" evidence="1">
    <location>
        <begin position="218"/>
        <end position="363"/>
    </location>
</feature>
<dbReference type="InterPro" id="IPR027417">
    <property type="entry name" value="P-loop_NTPase"/>
</dbReference>
<dbReference type="Proteomes" id="UP001175001">
    <property type="component" value="Unassembled WGS sequence"/>
</dbReference>
<dbReference type="GO" id="GO:0005525">
    <property type="term" value="F:GTP binding"/>
    <property type="evidence" value="ECO:0007669"/>
    <property type="project" value="InterPro"/>
</dbReference>
<dbReference type="Gene3D" id="3.40.50.300">
    <property type="entry name" value="P-loop containing nucleotide triphosphate hydrolases"/>
    <property type="match status" value="1"/>
</dbReference>
<dbReference type="EMBL" id="JAUJDW010000079">
    <property type="protein sequence ID" value="KAK0640521.1"/>
    <property type="molecule type" value="Genomic_DNA"/>
</dbReference>
<organism evidence="3 4">
    <name type="scientific">Lasiodiplodia hormozganensis</name>
    <dbReference type="NCBI Taxonomy" id="869390"/>
    <lineage>
        <taxon>Eukaryota</taxon>
        <taxon>Fungi</taxon>
        <taxon>Dikarya</taxon>
        <taxon>Ascomycota</taxon>
        <taxon>Pezizomycotina</taxon>
        <taxon>Dothideomycetes</taxon>
        <taxon>Dothideomycetes incertae sedis</taxon>
        <taxon>Botryosphaeriales</taxon>
        <taxon>Botryosphaeriaceae</taxon>
        <taxon>Lasiodiplodia</taxon>
    </lineage>
</organism>
<keyword evidence="4" id="KW-1185">Reference proteome</keyword>
<keyword evidence="1" id="KW-0175">Coiled coil</keyword>
<evidence type="ECO:0000256" key="1">
    <source>
        <dbReference type="SAM" id="Coils"/>
    </source>
</evidence>
<name>A0AA40CIV8_9PEZI</name>
<proteinExistence type="predicted"/>
<evidence type="ECO:0000313" key="4">
    <source>
        <dbReference type="Proteomes" id="UP001175001"/>
    </source>
</evidence>
<sequence>MGVTGAGKSSFIKDLTNDDAVEIGHDLVSCERILVPDSRQSVNIQTGTTELKAYTFHHGGYNINLIDTPGFNDTNKTENQILQDIANWLEDLYNSKERLKGIVYLHNIEHPRMEGSALRNLKMFRMLCGEEPLKNVVLATTFWGKVDAVMAQRREDELRTTPDFWEGMLRKGSRMMRYRERNDGLQMIASLLPKVPVTLEIQYEMVEQHKVLGETQAGQAVNEELARLEEKHRAETEKLREEMEEAIKNHDEEMQDILKAQQDKVDRELEKISLQREQLNAERRAERREMKNEYEAKQREMKNEHDAYVRNLEAEYKRLQNQSLEEAVAAVRLKESRLAAEDREKLEKKIAELQQQIAKGKGKSHTGHSLFKALLLVLPTTALALLGLPVPIPDLFGGAS</sequence>
<dbReference type="AlphaFoldDB" id="A0AA40CIV8"/>
<dbReference type="SUPFAM" id="SSF52540">
    <property type="entry name" value="P-loop containing nucleoside triphosphate hydrolases"/>
    <property type="match status" value="1"/>
</dbReference>
<reference evidence="3" key="1">
    <citation type="submission" date="2023-06" db="EMBL/GenBank/DDBJ databases">
        <title>Multi-omics analyses reveal the molecular pathogenesis toolkit of Lasiodiplodia hormozganensis, a cross-kingdom pathogen.</title>
        <authorList>
            <person name="Felix C."/>
            <person name="Meneses R."/>
            <person name="Goncalves M.F.M."/>
            <person name="Tilleman L."/>
            <person name="Duarte A.S."/>
            <person name="Jorrin-Novo J.V."/>
            <person name="Van De Peer Y."/>
            <person name="Deforce D."/>
            <person name="Van Nieuwerburgh F."/>
            <person name="Esteves A.C."/>
            <person name="Alves A."/>
        </authorList>
    </citation>
    <scope>NUCLEOTIDE SEQUENCE</scope>
    <source>
        <strain evidence="3">CBS 339.90</strain>
    </source>
</reference>
<accession>A0AA40CIV8</accession>
<dbReference type="InterPro" id="IPR006073">
    <property type="entry name" value="GTP-bd"/>
</dbReference>
<comment type="caution">
    <text evidence="3">The sequence shown here is derived from an EMBL/GenBank/DDBJ whole genome shotgun (WGS) entry which is preliminary data.</text>
</comment>
<gene>
    <name evidence="3" type="primary">MNN4_0</name>
    <name evidence="3" type="ORF">DIS24_g9255</name>
</gene>
<feature type="domain" description="G" evidence="2">
    <location>
        <begin position="1"/>
        <end position="85"/>
    </location>
</feature>
<dbReference type="CDD" id="cd00882">
    <property type="entry name" value="Ras_like_GTPase"/>
    <property type="match status" value="1"/>
</dbReference>
<evidence type="ECO:0000313" key="3">
    <source>
        <dbReference type="EMBL" id="KAK0640521.1"/>
    </source>
</evidence>
<dbReference type="Pfam" id="PF01926">
    <property type="entry name" value="MMR_HSR1"/>
    <property type="match status" value="1"/>
</dbReference>
<evidence type="ECO:0000259" key="2">
    <source>
        <dbReference type="Pfam" id="PF01926"/>
    </source>
</evidence>
<protein>
    <submittedName>
        <fullName evidence="3">Protein MNN4</fullName>
    </submittedName>
</protein>